<name>A0A521EFE8_9BACT</name>
<dbReference type="AlphaFoldDB" id="A0A521EFE8"/>
<dbReference type="InterPro" id="IPR021866">
    <property type="entry name" value="SpoIIAA-like"/>
</dbReference>
<proteinExistence type="predicted"/>
<organism evidence="1 2">
    <name type="scientific">Fodinibius sediminis</name>
    <dbReference type="NCBI Taxonomy" id="1214077"/>
    <lineage>
        <taxon>Bacteria</taxon>
        <taxon>Pseudomonadati</taxon>
        <taxon>Balneolota</taxon>
        <taxon>Balneolia</taxon>
        <taxon>Balneolales</taxon>
        <taxon>Balneolaceae</taxon>
        <taxon>Fodinibius</taxon>
    </lineage>
</organism>
<evidence type="ECO:0000313" key="2">
    <source>
        <dbReference type="Proteomes" id="UP000317593"/>
    </source>
</evidence>
<reference evidence="1 2" key="1">
    <citation type="submission" date="2017-05" db="EMBL/GenBank/DDBJ databases">
        <authorList>
            <person name="Varghese N."/>
            <person name="Submissions S."/>
        </authorList>
    </citation>
    <scope>NUCLEOTIDE SEQUENCE [LARGE SCALE GENOMIC DNA]</scope>
    <source>
        <strain evidence="1 2">DSM 21194</strain>
    </source>
</reference>
<dbReference type="RefSeq" id="WP_142715510.1">
    <property type="nucleotide sequence ID" value="NZ_FXTH01000016.1"/>
</dbReference>
<gene>
    <name evidence="1" type="ORF">SAMN06265218_11616</name>
</gene>
<protein>
    <submittedName>
        <fullName evidence="1">SpoIIAA-like</fullName>
    </submittedName>
</protein>
<dbReference type="OrthoDB" id="9811577at2"/>
<evidence type="ECO:0000313" key="1">
    <source>
        <dbReference type="EMBL" id="SMO82618.1"/>
    </source>
</evidence>
<dbReference type="Pfam" id="PF11964">
    <property type="entry name" value="SpoIIAA-like"/>
    <property type="match status" value="1"/>
</dbReference>
<dbReference type="Gene3D" id="3.40.50.10600">
    <property type="entry name" value="SpoIIaa-like domains"/>
    <property type="match status" value="1"/>
</dbReference>
<keyword evidence="2" id="KW-1185">Reference proteome</keyword>
<dbReference type="EMBL" id="FXTH01000016">
    <property type="protein sequence ID" value="SMO82618.1"/>
    <property type="molecule type" value="Genomic_DNA"/>
</dbReference>
<dbReference type="InterPro" id="IPR038396">
    <property type="entry name" value="SpoIIAA-like_sf"/>
</dbReference>
<accession>A0A521EFE8</accession>
<sequence length="127" mass="14558">MLTVNNNESQNGVLALQVTDKLTEGVLNDLVPVLKKHVSQHNDPHLILVMENFKGWEDAAAFWKDLRLDAEYIGSFDRIAIIGEAKWQQWGTQLLNPLFNEELQFFSLDHAGSAWNWIRKSHEGTDE</sequence>
<dbReference type="SUPFAM" id="SSF52091">
    <property type="entry name" value="SpoIIaa-like"/>
    <property type="match status" value="1"/>
</dbReference>
<dbReference type="Proteomes" id="UP000317593">
    <property type="component" value="Unassembled WGS sequence"/>
</dbReference>
<dbReference type="InterPro" id="IPR036513">
    <property type="entry name" value="STAS_dom_sf"/>
</dbReference>